<protein>
    <submittedName>
        <fullName evidence="2">Uncharacterized protein</fullName>
    </submittedName>
</protein>
<gene>
    <name evidence="2" type="ORF">ACFSXZ_31680</name>
</gene>
<evidence type="ECO:0000313" key="3">
    <source>
        <dbReference type="Proteomes" id="UP001597417"/>
    </source>
</evidence>
<keyword evidence="1" id="KW-0175">Coiled coil</keyword>
<dbReference type="RefSeq" id="WP_378269195.1">
    <property type="nucleotide sequence ID" value="NZ_JBHUKR010000021.1"/>
</dbReference>
<reference evidence="3" key="1">
    <citation type="journal article" date="2019" name="Int. J. Syst. Evol. Microbiol.">
        <title>The Global Catalogue of Microorganisms (GCM) 10K type strain sequencing project: providing services to taxonomists for standard genome sequencing and annotation.</title>
        <authorList>
            <consortium name="The Broad Institute Genomics Platform"/>
            <consortium name="The Broad Institute Genome Sequencing Center for Infectious Disease"/>
            <person name="Wu L."/>
            <person name="Ma J."/>
        </authorList>
    </citation>
    <scope>NUCLEOTIDE SEQUENCE [LARGE SCALE GENOMIC DNA]</scope>
    <source>
        <strain evidence="3">CGMCC 4.7645</strain>
    </source>
</reference>
<keyword evidence="3" id="KW-1185">Reference proteome</keyword>
<organism evidence="2 3">
    <name type="scientific">Amycolatopsis pigmentata</name>
    <dbReference type="NCBI Taxonomy" id="450801"/>
    <lineage>
        <taxon>Bacteria</taxon>
        <taxon>Bacillati</taxon>
        <taxon>Actinomycetota</taxon>
        <taxon>Actinomycetes</taxon>
        <taxon>Pseudonocardiales</taxon>
        <taxon>Pseudonocardiaceae</taxon>
        <taxon>Amycolatopsis</taxon>
    </lineage>
</organism>
<dbReference type="EMBL" id="JBHUKR010000021">
    <property type="protein sequence ID" value="MFD2420900.1"/>
    <property type="molecule type" value="Genomic_DNA"/>
</dbReference>
<feature type="coiled-coil region" evidence="1">
    <location>
        <begin position="230"/>
        <end position="257"/>
    </location>
</feature>
<accession>A0ABW5G0T2</accession>
<proteinExistence type="predicted"/>
<evidence type="ECO:0000313" key="2">
    <source>
        <dbReference type="EMBL" id="MFD2420900.1"/>
    </source>
</evidence>
<name>A0ABW5G0T2_9PSEU</name>
<dbReference type="Proteomes" id="UP001597417">
    <property type="component" value="Unassembled WGS sequence"/>
</dbReference>
<sequence length="302" mass="34301">MKPQTEATPRGRRRGQAVLTRLRSTDDFTNRGRLDIDERRLILFLVTVLADDEGRLTESYRALLLAHAHDNRHWTHGKTLKSLQSRASKYLGRSAERIPAWDKIVDILRVAVPHPDLDIVLADAAGLYCRAIGADRPAEDYRGELGLPIWAEADPVTVDMVQAGLRASRWLRDECPVPTYAPLPRTPVDGKEAEKDYRALLEVLIRAFRHLDAQIHDYQEDQDTQEDQEVSTLRAEIAKLREQNRILTRKNQQLTSRNMRLARVAVEAKAPEEASRLIEQGKAKRLIEMFPAARDAPSARLG</sequence>
<comment type="caution">
    <text evidence="2">The sequence shown here is derived from an EMBL/GenBank/DDBJ whole genome shotgun (WGS) entry which is preliminary data.</text>
</comment>
<evidence type="ECO:0000256" key="1">
    <source>
        <dbReference type="SAM" id="Coils"/>
    </source>
</evidence>